<dbReference type="InterPro" id="IPR045275">
    <property type="entry name" value="MscS_archaea/bacteria_type"/>
</dbReference>
<comment type="subcellular location">
    <subcellularLocation>
        <location evidence="7">Cell inner membrane</location>
        <topology evidence="7">Multi-pass membrane protein</topology>
    </subcellularLocation>
    <subcellularLocation>
        <location evidence="1">Cell membrane</location>
        <topology evidence="1">Multi-pass membrane protein</topology>
    </subcellularLocation>
</comment>
<comment type="caution">
    <text evidence="11">The sequence shown here is derived from an EMBL/GenBank/DDBJ whole genome shotgun (WGS) entry which is preliminary data.</text>
</comment>
<evidence type="ECO:0000259" key="9">
    <source>
        <dbReference type="Pfam" id="PF21082"/>
    </source>
</evidence>
<dbReference type="Pfam" id="PF00924">
    <property type="entry name" value="MS_channel_2nd"/>
    <property type="match status" value="1"/>
</dbReference>
<evidence type="ECO:0000313" key="12">
    <source>
        <dbReference type="Proteomes" id="UP000253941"/>
    </source>
</evidence>
<comment type="caution">
    <text evidence="7">Lacks conserved residue(s) required for the propagation of feature annotation.</text>
</comment>
<evidence type="ECO:0000256" key="7">
    <source>
        <dbReference type="RuleBase" id="RU369025"/>
    </source>
</evidence>
<dbReference type="PANTHER" id="PTHR30221:SF1">
    <property type="entry name" value="SMALL-CONDUCTANCE MECHANOSENSITIVE CHANNEL"/>
    <property type="match status" value="1"/>
</dbReference>
<feature type="domain" description="Mechanosensitive ion channel transmembrane helices 2/3" evidence="10">
    <location>
        <begin position="69"/>
        <end position="109"/>
    </location>
</feature>
<dbReference type="AlphaFoldDB" id="A0A369T8P8"/>
<sequence>MDQASNLEGGETLQRAMELVTSYGMSVLGGIAILIVGWIAANWISGGVRRSLTRAKRVDDTLRGFLVSLVKYVILAFVVIAVLSQFGVQTASLIAIFGAAGLAVGLALQGTLSNVSAGVMLLLFRPIRVGQYVEVAGQAGTVREINLFVTELATPDNVQIIIPNSQVWGTSVVNYSHHTTRRVDFTLGIAYADSIERAMSAIHEVLKAESRILGEPEPQVVVGALSDSSVDIIVRVWAKAEDYWPVRFDLTRKFKETFDAKGISIPFPQREVHVFEHKSETTERKSA</sequence>
<dbReference type="Gene3D" id="1.10.287.1260">
    <property type="match status" value="1"/>
</dbReference>
<dbReference type="InterPro" id="IPR023408">
    <property type="entry name" value="MscS_beta-dom_sf"/>
</dbReference>
<protein>
    <recommendedName>
        <fullName evidence="7">Small-conductance mechanosensitive channel</fullName>
    </recommendedName>
</protein>
<evidence type="ECO:0000256" key="4">
    <source>
        <dbReference type="ARBA" id="ARBA00022692"/>
    </source>
</evidence>
<evidence type="ECO:0000313" key="11">
    <source>
        <dbReference type="EMBL" id="RDD60547.1"/>
    </source>
</evidence>
<dbReference type="Pfam" id="PF21088">
    <property type="entry name" value="MS_channel_1st"/>
    <property type="match status" value="1"/>
</dbReference>
<dbReference type="Proteomes" id="UP000253941">
    <property type="component" value="Unassembled WGS sequence"/>
</dbReference>
<organism evidence="11 12">
    <name type="scientific">Ferruginivarius sediminum</name>
    <dbReference type="NCBI Taxonomy" id="2661937"/>
    <lineage>
        <taxon>Bacteria</taxon>
        <taxon>Pseudomonadati</taxon>
        <taxon>Pseudomonadota</taxon>
        <taxon>Alphaproteobacteria</taxon>
        <taxon>Rhodospirillales</taxon>
        <taxon>Rhodospirillaceae</taxon>
        <taxon>Ferruginivarius</taxon>
    </lineage>
</organism>
<evidence type="ECO:0000256" key="5">
    <source>
        <dbReference type="ARBA" id="ARBA00022989"/>
    </source>
</evidence>
<comment type="function">
    <text evidence="7">Mechanosensitive channel that participates in the regulation of osmotic pressure changes within the cell, opening in response to stretch forces in the membrane lipid bilayer, without the need for other proteins. Contributes to normal resistance to hypoosmotic shock. Forms an ion channel of 1.0 nanosiemens conductance with a slight preference for anions.</text>
</comment>
<evidence type="ECO:0000256" key="6">
    <source>
        <dbReference type="ARBA" id="ARBA00023136"/>
    </source>
</evidence>
<dbReference type="Pfam" id="PF21082">
    <property type="entry name" value="MS_channel_3rd"/>
    <property type="match status" value="1"/>
</dbReference>
<keyword evidence="6 7" id="KW-0472">Membrane</keyword>
<dbReference type="InterPro" id="IPR049278">
    <property type="entry name" value="MS_channel_C"/>
</dbReference>
<evidence type="ECO:0000259" key="8">
    <source>
        <dbReference type="Pfam" id="PF00924"/>
    </source>
</evidence>
<dbReference type="SUPFAM" id="SSF82689">
    <property type="entry name" value="Mechanosensitive channel protein MscS (YggB), C-terminal domain"/>
    <property type="match status" value="1"/>
</dbReference>
<dbReference type="InterPro" id="IPR011014">
    <property type="entry name" value="MscS_channel_TM-2"/>
</dbReference>
<dbReference type="InterPro" id="IPR049142">
    <property type="entry name" value="MS_channel_1st"/>
</dbReference>
<dbReference type="SUPFAM" id="SSF50182">
    <property type="entry name" value="Sm-like ribonucleoproteins"/>
    <property type="match status" value="1"/>
</dbReference>
<dbReference type="Gene3D" id="2.30.30.60">
    <property type="match status" value="1"/>
</dbReference>
<keyword evidence="12" id="KW-1185">Reference proteome</keyword>
<comment type="similarity">
    <text evidence="2 7">Belongs to the MscS (TC 1.A.23) family.</text>
</comment>
<dbReference type="EMBL" id="QPMH01000024">
    <property type="protein sequence ID" value="RDD60547.1"/>
    <property type="molecule type" value="Genomic_DNA"/>
</dbReference>
<evidence type="ECO:0000256" key="2">
    <source>
        <dbReference type="ARBA" id="ARBA00008017"/>
    </source>
</evidence>
<dbReference type="Gene3D" id="3.30.70.100">
    <property type="match status" value="1"/>
</dbReference>
<dbReference type="InterPro" id="IPR010920">
    <property type="entry name" value="LSM_dom_sf"/>
</dbReference>
<keyword evidence="5 7" id="KW-1133">Transmembrane helix</keyword>
<name>A0A369T8P8_9PROT</name>
<dbReference type="Pfam" id="PF05552">
    <property type="entry name" value="MS_channel_1st_1"/>
    <property type="match status" value="1"/>
</dbReference>
<accession>A0A369T8P8</accession>
<dbReference type="GO" id="GO:0005886">
    <property type="term" value="C:plasma membrane"/>
    <property type="evidence" value="ECO:0007669"/>
    <property type="project" value="UniProtKB-SubCell"/>
</dbReference>
<keyword evidence="3" id="KW-1003">Cell membrane</keyword>
<dbReference type="SUPFAM" id="SSF82861">
    <property type="entry name" value="Mechanosensitive channel protein MscS (YggB), transmembrane region"/>
    <property type="match status" value="1"/>
</dbReference>
<keyword evidence="7" id="KW-0406">Ion transport</keyword>
<feature type="transmembrane region" description="Helical" evidence="7">
    <location>
        <begin position="94"/>
        <end position="124"/>
    </location>
</feature>
<keyword evidence="7" id="KW-0997">Cell inner membrane</keyword>
<dbReference type="InterPro" id="IPR011066">
    <property type="entry name" value="MscS_channel_C_sf"/>
</dbReference>
<feature type="domain" description="Mechanosensitive ion channel MscS C-terminal" evidence="9">
    <location>
        <begin position="183"/>
        <end position="265"/>
    </location>
</feature>
<dbReference type="InterPro" id="IPR006685">
    <property type="entry name" value="MscS_channel_2nd"/>
</dbReference>
<dbReference type="PANTHER" id="PTHR30221">
    <property type="entry name" value="SMALL-CONDUCTANCE MECHANOSENSITIVE CHANNEL"/>
    <property type="match status" value="1"/>
</dbReference>
<keyword evidence="7" id="KW-0813">Transport</keyword>
<proteinExistence type="inferred from homology"/>
<comment type="subunit">
    <text evidence="7">Homoheptamer.</text>
</comment>
<dbReference type="RefSeq" id="WP_114583483.1">
    <property type="nucleotide sequence ID" value="NZ_QPMH01000024.1"/>
</dbReference>
<feature type="domain" description="Mechanosensitive ion channel MscS" evidence="8">
    <location>
        <begin position="111"/>
        <end position="177"/>
    </location>
</feature>
<reference evidence="11 12" key="1">
    <citation type="submission" date="2018-07" db="EMBL/GenBank/DDBJ databases">
        <title>Venubactetium sediminum gen. nov., sp. nov., isolated from a marine solar saltern.</title>
        <authorList>
            <person name="Wang S."/>
        </authorList>
    </citation>
    <scope>NUCLEOTIDE SEQUENCE [LARGE SCALE GENOMIC DNA]</scope>
    <source>
        <strain evidence="11 12">WD2A32</strain>
    </source>
</reference>
<evidence type="ECO:0000256" key="3">
    <source>
        <dbReference type="ARBA" id="ARBA00022475"/>
    </source>
</evidence>
<gene>
    <name evidence="11" type="ORF">DRB17_17290</name>
</gene>
<feature type="transmembrane region" description="Helical" evidence="7">
    <location>
        <begin position="65"/>
        <end position="88"/>
    </location>
</feature>
<evidence type="ECO:0000259" key="10">
    <source>
        <dbReference type="Pfam" id="PF21088"/>
    </source>
</evidence>
<feature type="transmembrane region" description="Helical" evidence="7">
    <location>
        <begin position="20"/>
        <end position="44"/>
    </location>
</feature>
<keyword evidence="4 7" id="KW-0812">Transmembrane</keyword>
<keyword evidence="7" id="KW-0407">Ion channel</keyword>
<dbReference type="InterPro" id="IPR008910">
    <property type="entry name" value="MSC_TM_helix"/>
</dbReference>
<dbReference type="GO" id="GO:0008381">
    <property type="term" value="F:mechanosensitive monoatomic ion channel activity"/>
    <property type="evidence" value="ECO:0007669"/>
    <property type="project" value="InterPro"/>
</dbReference>
<evidence type="ECO:0000256" key="1">
    <source>
        <dbReference type="ARBA" id="ARBA00004651"/>
    </source>
</evidence>